<evidence type="ECO:0000313" key="2">
    <source>
        <dbReference type="Proteomes" id="UP000314294"/>
    </source>
</evidence>
<comment type="caution">
    <text evidence="1">The sequence shown here is derived from an EMBL/GenBank/DDBJ whole genome shotgun (WGS) entry which is preliminary data.</text>
</comment>
<sequence length="227" mass="24497">MKELRLHERKAGDWRIRAIVSPSDAAGVAVLKGEPHRRFLLNFSDGFHFDHRHVQYLLSSTNRLATSGRRVADEGPRAAPSTSLSATQVSVGVLLPKGWKRCFSPVGKEGGRARKGRPENNTAGQRLVTGEQVELRGAVGGRQDAVDLLAAPSLGSAWSRGNLQGLDTRERHLDAAEAGALGESAAAGRVAESHEVIGTLVILSGCYPLRFRSTTTTSLEALFYVYK</sequence>
<organism evidence="1 2">
    <name type="scientific">Liparis tanakae</name>
    <name type="common">Tanaka's snailfish</name>
    <dbReference type="NCBI Taxonomy" id="230148"/>
    <lineage>
        <taxon>Eukaryota</taxon>
        <taxon>Metazoa</taxon>
        <taxon>Chordata</taxon>
        <taxon>Craniata</taxon>
        <taxon>Vertebrata</taxon>
        <taxon>Euteleostomi</taxon>
        <taxon>Actinopterygii</taxon>
        <taxon>Neopterygii</taxon>
        <taxon>Teleostei</taxon>
        <taxon>Neoteleostei</taxon>
        <taxon>Acanthomorphata</taxon>
        <taxon>Eupercaria</taxon>
        <taxon>Perciformes</taxon>
        <taxon>Cottioidei</taxon>
        <taxon>Cottales</taxon>
        <taxon>Liparidae</taxon>
        <taxon>Liparis</taxon>
    </lineage>
</organism>
<gene>
    <name evidence="1" type="ORF">EYF80_023883</name>
</gene>
<accession>A0A4Z2HLL4</accession>
<dbReference type="EMBL" id="SRLO01000228">
    <property type="protein sequence ID" value="TNN65883.1"/>
    <property type="molecule type" value="Genomic_DNA"/>
</dbReference>
<name>A0A4Z2HLL4_9TELE</name>
<keyword evidence="2" id="KW-1185">Reference proteome</keyword>
<protein>
    <submittedName>
        <fullName evidence="1">Uncharacterized protein</fullName>
    </submittedName>
</protein>
<dbReference type="AlphaFoldDB" id="A0A4Z2HLL4"/>
<proteinExistence type="predicted"/>
<reference evidence="1 2" key="1">
    <citation type="submission" date="2019-03" db="EMBL/GenBank/DDBJ databases">
        <title>First draft genome of Liparis tanakae, snailfish: a comprehensive survey of snailfish specific genes.</title>
        <authorList>
            <person name="Kim W."/>
            <person name="Song I."/>
            <person name="Jeong J.-H."/>
            <person name="Kim D."/>
            <person name="Kim S."/>
            <person name="Ryu S."/>
            <person name="Song J.Y."/>
            <person name="Lee S.K."/>
        </authorList>
    </citation>
    <scope>NUCLEOTIDE SEQUENCE [LARGE SCALE GENOMIC DNA]</scope>
    <source>
        <tissue evidence="1">Muscle</tissue>
    </source>
</reference>
<evidence type="ECO:0000313" key="1">
    <source>
        <dbReference type="EMBL" id="TNN65883.1"/>
    </source>
</evidence>
<dbReference type="Proteomes" id="UP000314294">
    <property type="component" value="Unassembled WGS sequence"/>
</dbReference>